<evidence type="ECO:0000313" key="2">
    <source>
        <dbReference type="EMBL" id="JAD35243.1"/>
    </source>
</evidence>
<dbReference type="EMBL" id="GBRH01262652">
    <property type="protein sequence ID" value="JAD35243.1"/>
    <property type="molecule type" value="Transcribed_RNA"/>
</dbReference>
<accession>A0A0A8ZC49</accession>
<organism evidence="2">
    <name type="scientific">Arundo donax</name>
    <name type="common">Giant reed</name>
    <name type="synonym">Donax arundinaceus</name>
    <dbReference type="NCBI Taxonomy" id="35708"/>
    <lineage>
        <taxon>Eukaryota</taxon>
        <taxon>Viridiplantae</taxon>
        <taxon>Streptophyta</taxon>
        <taxon>Embryophyta</taxon>
        <taxon>Tracheophyta</taxon>
        <taxon>Spermatophyta</taxon>
        <taxon>Magnoliopsida</taxon>
        <taxon>Liliopsida</taxon>
        <taxon>Poales</taxon>
        <taxon>Poaceae</taxon>
        <taxon>PACMAD clade</taxon>
        <taxon>Arundinoideae</taxon>
        <taxon>Arundineae</taxon>
        <taxon>Arundo</taxon>
    </lineage>
</organism>
<reference evidence="2" key="2">
    <citation type="journal article" date="2015" name="Data Brief">
        <title>Shoot transcriptome of the giant reed, Arundo donax.</title>
        <authorList>
            <person name="Barrero R.A."/>
            <person name="Guerrero F.D."/>
            <person name="Moolhuijzen P."/>
            <person name="Goolsby J.A."/>
            <person name="Tidwell J."/>
            <person name="Bellgard S.E."/>
            <person name="Bellgard M.I."/>
        </authorList>
    </citation>
    <scope>NUCLEOTIDE SEQUENCE</scope>
    <source>
        <tissue evidence="2">Shoot tissue taken approximately 20 cm above the soil surface</tissue>
    </source>
</reference>
<name>A0A0A8ZC49_ARUDO</name>
<proteinExistence type="predicted"/>
<sequence length="72" mass="8394">MLHCWNLLQHTEKWVHKNGECPTKRTKSSNSSTPKFDFEKEEEDDEKMVEVPLLARLLQGRGLQVGSKRKRG</sequence>
<feature type="region of interest" description="Disordered" evidence="1">
    <location>
        <begin position="19"/>
        <end position="44"/>
    </location>
</feature>
<protein>
    <submittedName>
        <fullName evidence="2">Uncharacterized protein</fullName>
    </submittedName>
</protein>
<dbReference type="AlphaFoldDB" id="A0A0A8ZC49"/>
<reference evidence="2" key="1">
    <citation type="submission" date="2014-09" db="EMBL/GenBank/DDBJ databases">
        <authorList>
            <person name="Magalhaes I.L.F."/>
            <person name="Oliveira U."/>
            <person name="Santos F.R."/>
            <person name="Vidigal T.H.D.A."/>
            <person name="Brescovit A.D."/>
            <person name="Santos A.J."/>
        </authorList>
    </citation>
    <scope>NUCLEOTIDE SEQUENCE</scope>
    <source>
        <tissue evidence="2">Shoot tissue taken approximately 20 cm above the soil surface</tissue>
    </source>
</reference>
<evidence type="ECO:0000256" key="1">
    <source>
        <dbReference type="SAM" id="MobiDB-lite"/>
    </source>
</evidence>